<dbReference type="GO" id="GO:0016020">
    <property type="term" value="C:membrane"/>
    <property type="evidence" value="ECO:0007669"/>
    <property type="project" value="TreeGrafter"/>
</dbReference>
<keyword evidence="3 4" id="KW-0648">Protein biosynthesis</keyword>
<keyword evidence="10" id="KW-1185">Reference proteome</keyword>
<reference evidence="9 10" key="2">
    <citation type="journal article" date="2009" name="Proc. Natl. Acad. Sci. U.S.A.">
        <title>On the chimeric nature, thermophilic origin, and phylogenetic placement of the Thermotogales.</title>
        <authorList>
            <person name="Zhaxybayeva O."/>
            <person name="Swithers K.S."/>
            <person name="Lapierre P."/>
            <person name="Fournier G.P."/>
            <person name="Bickhart D.M."/>
            <person name="DeBoy R.T."/>
            <person name="Nelson K.E."/>
            <person name="Nesbo C.L."/>
            <person name="Doolittle W.F."/>
            <person name="Gogarten J.P."/>
            <person name="Noll K.M."/>
        </authorList>
    </citation>
    <scope>NUCLEOTIDE SEQUENCE [LARGE SCALE GENOMIC DNA]</scope>
    <source>
        <strain evidence="10">ATCC 35602 / DSM 5306 / Rt17-B1</strain>
    </source>
</reference>
<evidence type="ECO:0000259" key="8">
    <source>
        <dbReference type="Pfam" id="PF05198"/>
    </source>
</evidence>
<dbReference type="AlphaFoldDB" id="A7HKT2"/>
<feature type="domain" description="Translation initiation factor 3 N-terminal" evidence="8">
    <location>
        <begin position="14"/>
        <end position="82"/>
    </location>
</feature>
<evidence type="ECO:0000313" key="9">
    <source>
        <dbReference type="EMBL" id="ABS60515.1"/>
    </source>
</evidence>
<accession>A7HKT2</accession>
<dbReference type="InterPro" id="IPR036788">
    <property type="entry name" value="T_IF-3_C_sf"/>
</dbReference>
<evidence type="ECO:0000256" key="4">
    <source>
        <dbReference type="HAMAP-Rule" id="MF_00080"/>
    </source>
</evidence>
<dbReference type="InterPro" id="IPR019813">
    <property type="entry name" value="Translation_initiation_fac3_CS"/>
</dbReference>
<keyword evidence="4" id="KW-0963">Cytoplasm</keyword>
<dbReference type="InterPro" id="IPR019814">
    <property type="entry name" value="Translation_initiation_fac_3_N"/>
</dbReference>
<evidence type="ECO:0000256" key="3">
    <source>
        <dbReference type="ARBA" id="ARBA00022917"/>
    </source>
</evidence>
<comment type="subunit">
    <text evidence="4 6">Monomer.</text>
</comment>
<dbReference type="KEGG" id="fno:Fnod_0660"/>
<comment type="subcellular location">
    <subcellularLocation>
        <location evidence="4 6">Cytoplasm</location>
    </subcellularLocation>
</comment>
<dbReference type="GO" id="GO:0003743">
    <property type="term" value="F:translation initiation factor activity"/>
    <property type="evidence" value="ECO:0007669"/>
    <property type="project" value="UniProtKB-UniRule"/>
</dbReference>
<dbReference type="GO" id="GO:0043022">
    <property type="term" value="F:ribosome binding"/>
    <property type="evidence" value="ECO:0007669"/>
    <property type="project" value="TreeGrafter"/>
</dbReference>
<comment type="function">
    <text evidence="4 6">IF-3 binds to the 30S ribosomal subunit and shifts the equilibrium between 70S ribosomes and their 50S and 30S subunits in favor of the free subunits, thus enhancing the availability of 30S subunits on which protein synthesis initiation begins.</text>
</comment>
<dbReference type="InterPro" id="IPR036787">
    <property type="entry name" value="T_IF-3_N_sf"/>
</dbReference>
<dbReference type="RefSeq" id="WP_011993834.1">
    <property type="nucleotide sequence ID" value="NC_009718.1"/>
</dbReference>
<dbReference type="Gene3D" id="3.30.110.10">
    <property type="entry name" value="Translation initiation factor 3 (IF-3), C-terminal domain"/>
    <property type="match status" value="1"/>
</dbReference>
<dbReference type="PROSITE" id="PS00938">
    <property type="entry name" value="IF3"/>
    <property type="match status" value="1"/>
</dbReference>
<dbReference type="Proteomes" id="UP000002415">
    <property type="component" value="Chromosome"/>
</dbReference>
<evidence type="ECO:0000259" key="7">
    <source>
        <dbReference type="Pfam" id="PF00707"/>
    </source>
</evidence>
<evidence type="ECO:0000256" key="6">
    <source>
        <dbReference type="RuleBase" id="RU000646"/>
    </source>
</evidence>
<proteinExistence type="inferred from homology"/>
<evidence type="ECO:0000256" key="2">
    <source>
        <dbReference type="ARBA" id="ARBA00022540"/>
    </source>
</evidence>
<dbReference type="EMBL" id="CP000771">
    <property type="protein sequence ID" value="ABS60515.1"/>
    <property type="molecule type" value="Genomic_DNA"/>
</dbReference>
<dbReference type="GO" id="GO:0032790">
    <property type="term" value="P:ribosome disassembly"/>
    <property type="evidence" value="ECO:0007669"/>
    <property type="project" value="TreeGrafter"/>
</dbReference>
<sequence length="176" mass="20267">MKTIKNEKEKIIKNEEIPFTELRVVDEEGKAVGVMSKAAAIDLAKSKGLDLILVAPNAQPPVARILDYGKYKYELAKREQKAKRNQKIIEVKEMKFRPVINEHDYQTKLKHIKRFLSEGNKVKVTVMFRGRELAFVEKGKEILDRISNDIADIGSVEKEAKMEGRDMWMVLKPKNL</sequence>
<dbReference type="Pfam" id="PF05198">
    <property type="entry name" value="IF3_N"/>
    <property type="match status" value="1"/>
</dbReference>
<evidence type="ECO:0000256" key="5">
    <source>
        <dbReference type="NCBIfam" id="TIGR00168"/>
    </source>
</evidence>
<dbReference type="GO" id="GO:0005829">
    <property type="term" value="C:cytosol"/>
    <property type="evidence" value="ECO:0007669"/>
    <property type="project" value="TreeGrafter"/>
</dbReference>
<dbReference type="Pfam" id="PF00707">
    <property type="entry name" value="IF3_C"/>
    <property type="match status" value="1"/>
</dbReference>
<gene>
    <name evidence="4" type="primary">infC</name>
    <name evidence="9" type="ordered locus">Fnod_0660</name>
</gene>
<dbReference type="STRING" id="381764.Fnod_0660"/>
<protein>
    <recommendedName>
        <fullName evidence="4 5">Translation initiation factor IF-3</fullName>
    </recommendedName>
</protein>
<keyword evidence="2 4" id="KW-0396">Initiation factor</keyword>
<dbReference type="InterPro" id="IPR019815">
    <property type="entry name" value="Translation_initiation_fac_3_C"/>
</dbReference>
<dbReference type="FunFam" id="3.30.110.10:FF:000001">
    <property type="entry name" value="Translation initiation factor IF-3"/>
    <property type="match status" value="1"/>
</dbReference>
<organism evidence="9 10">
    <name type="scientific">Fervidobacterium nodosum (strain ATCC 35602 / DSM 5306 / Rt17-B1)</name>
    <dbReference type="NCBI Taxonomy" id="381764"/>
    <lineage>
        <taxon>Bacteria</taxon>
        <taxon>Thermotogati</taxon>
        <taxon>Thermotogota</taxon>
        <taxon>Thermotogae</taxon>
        <taxon>Thermotogales</taxon>
        <taxon>Fervidobacteriaceae</taxon>
        <taxon>Fervidobacterium</taxon>
    </lineage>
</organism>
<dbReference type="NCBIfam" id="TIGR00168">
    <property type="entry name" value="infC"/>
    <property type="match status" value="1"/>
</dbReference>
<feature type="domain" description="Translation initiation factor 3 C-terminal" evidence="7">
    <location>
        <begin position="89"/>
        <end position="174"/>
    </location>
</feature>
<comment type="similarity">
    <text evidence="1 4 6">Belongs to the IF-3 family.</text>
</comment>
<dbReference type="SUPFAM" id="SSF55200">
    <property type="entry name" value="Translation initiation factor IF3, C-terminal domain"/>
    <property type="match status" value="1"/>
</dbReference>
<dbReference type="HAMAP" id="MF_00080">
    <property type="entry name" value="IF_3"/>
    <property type="match status" value="1"/>
</dbReference>
<dbReference type="InterPro" id="IPR001288">
    <property type="entry name" value="Translation_initiation_fac_3"/>
</dbReference>
<dbReference type="SUPFAM" id="SSF54364">
    <property type="entry name" value="Translation initiation factor IF3, N-terminal domain"/>
    <property type="match status" value="1"/>
</dbReference>
<evidence type="ECO:0000256" key="1">
    <source>
        <dbReference type="ARBA" id="ARBA00005439"/>
    </source>
</evidence>
<dbReference type="PANTHER" id="PTHR10938:SF0">
    <property type="entry name" value="TRANSLATION INITIATION FACTOR IF-3, MITOCHONDRIAL"/>
    <property type="match status" value="1"/>
</dbReference>
<evidence type="ECO:0000313" key="10">
    <source>
        <dbReference type="Proteomes" id="UP000002415"/>
    </source>
</evidence>
<name>A7HKT2_FERNB</name>
<dbReference type="Gene3D" id="3.10.20.80">
    <property type="entry name" value="Translation initiation factor 3 (IF-3), N-terminal domain"/>
    <property type="match status" value="1"/>
</dbReference>
<dbReference type="HOGENOM" id="CLU_054919_3_2_0"/>
<dbReference type="PANTHER" id="PTHR10938">
    <property type="entry name" value="TRANSLATION INITIATION FACTOR IF-3"/>
    <property type="match status" value="1"/>
</dbReference>
<dbReference type="eggNOG" id="COG0290">
    <property type="taxonomic scope" value="Bacteria"/>
</dbReference>
<reference evidence="9 10" key="1">
    <citation type="submission" date="2007-07" db="EMBL/GenBank/DDBJ databases">
        <title>Complete sequence of Fervidobacterium nodosum Rt17-B1.</title>
        <authorList>
            <consortium name="US DOE Joint Genome Institute"/>
            <person name="Copeland A."/>
            <person name="Lucas S."/>
            <person name="Lapidus A."/>
            <person name="Barry K."/>
            <person name="Glavina del Rio T."/>
            <person name="Dalin E."/>
            <person name="Tice H."/>
            <person name="Pitluck S."/>
            <person name="Saunders E."/>
            <person name="Brettin T."/>
            <person name="Bruce D."/>
            <person name="Detter J.C."/>
            <person name="Han C."/>
            <person name="Schmutz J."/>
            <person name="Larimer F."/>
            <person name="Land M."/>
            <person name="Hauser L."/>
            <person name="Kyrpides N."/>
            <person name="Mikhailova N."/>
            <person name="Nelson K."/>
            <person name="Gogarten J.P."/>
            <person name="Noll K."/>
            <person name="Richardson P."/>
        </authorList>
    </citation>
    <scope>NUCLEOTIDE SEQUENCE [LARGE SCALE GENOMIC DNA]</scope>
    <source>
        <strain evidence="10">ATCC 35602 / DSM 5306 / Rt17-B1</strain>
    </source>
</reference>